<dbReference type="Proteomes" id="UP000054248">
    <property type="component" value="Unassembled WGS sequence"/>
</dbReference>
<reference evidence="3" key="2">
    <citation type="submission" date="2015-01" db="EMBL/GenBank/DDBJ databases">
        <title>Evolutionary Origins and Diversification of the Mycorrhizal Mutualists.</title>
        <authorList>
            <consortium name="DOE Joint Genome Institute"/>
            <consortium name="Mycorrhizal Genomics Consortium"/>
            <person name="Kohler A."/>
            <person name="Kuo A."/>
            <person name="Nagy L.G."/>
            <person name="Floudas D."/>
            <person name="Copeland A."/>
            <person name="Barry K.W."/>
            <person name="Cichocki N."/>
            <person name="Veneault-Fourrey C."/>
            <person name="LaButti K."/>
            <person name="Lindquist E.A."/>
            <person name="Lipzen A."/>
            <person name="Lundell T."/>
            <person name="Morin E."/>
            <person name="Murat C."/>
            <person name="Riley R."/>
            <person name="Ohm R."/>
            <person name="Sun H."/>
            <person name="Tunlid A."/>
            <person name="Henrissat B."/>
            <person name="Grigoriev I.V."/>
            <person name="Hibbett D.S."/>
            <person name="Martin F."/>
        </authorList>
    </citation>
    <scope>NUCLEOTIDE SEQUENCE [LARGE SCALE GENOMIC DNA]</scope>
    <source>
        <strain evidence="3">MUT 4182</strain>
    </source>
</reference>
<feature type="region of interest" description="Disordered" evidence="1">
    <location>
        <begin position="1"/>
        <end position="121"/>
    </location>
</feature>
<accession>A0A0C3KF33</accession>
<evidence type="ECO:0000256" key="1">
    <source>
        <dbReference type="SAM" id="MobiDB-lite"/>
    </source>
</evidence>
<dbReference type="OrthoDB" id="10622289at2759"/>
<dbReference type="HOGENOM" id="CLU_1190637_0_0_1"/>
<organism evidence="2 3">
    <name type="scientific">Tulasnella calospora MUT 4182</name>
    <dbReference type="NCBI Taxonomy" id="1051891"/>
    <lineage>
        <taxon>Eukaryota</taxon>
        <taxon>Fungi</taxon>
        <taxon>Dikarya</taxon>
        <taxon>Basidiomycota</taxon>
        <taxon>Agaricomycotina</taxon>
        <taxon>Agaricomycetes</taxon>
        <taxon>Cantharellales</taxon>
        <taxon>Tulasnellaceae</taxon>
        <taxon>Tulasnella</taxon>
    </lineage>
</organism>
<evidence type="ECO:0000313" key="3">
    <source>
        <dbReference type="Proteomes" id="UP000054248"/>
    </source>
</evidence>
<feature type="compositionally biased region" description="Low complexity" evidence="1">
    <location>
        <begin position="100"/>
        <end position="111"/>
    </location>
</feature>
<dbReference type="AlphaFoldDB" id="A0A0C3KF33"/>
<name>A0A0C3KF33_9AGAM</name>
<reference evidence="2 3" key="1">
    <citation type="submission" date="2014-04" db="EMBL/GenBank/DDBJ databases">
        <authorList>
            <consortium name="DOE Joint Genome Institute"/>
            <person name="Kuo A."/>
            <person name="Girlanda M."/>
            <person name="Perotto S."/>
            <person name="Kohler A."/>
            <person name="Nagy L.G."/>
            <person name="Floudas D."/>
            <person name="Copeland A."/>
            <person name="Barry K.W."/>
            <person name="Cichocki N."/>
            <person name="Veneault-Fourrey C."/>
            <person name="LaButti K."/>
            <person name="Lindquist E.A."/>
            <person name="Lipzen A."/>
            <person name="Lundell T."/>
            <person name="Morin E."/>
            <person name="Murat C."/>
            <person name="Sun H."/>
            <person name="Tunlid A."/>
            <person name="Henrissat B."/>
            <person name="Grigoriev I.V."/>
            <person name="Hibbett D.S."/>
            <person name="Martin F."/>
            <person name="Nordberg H.P."/>
            <person name="Cantor M.N."/>
            <person name="Hua S.X."/>
        </authorList>
    </citation>
    <scope>NUCLEOTIDE SEQUENCE [LARGE SCALE GENOMIC DNA]</scope>
    <source>
        <strain evidence="2 3">MUT 4182</strain>
    </source>
</reference>
<dbReference type="EMBL" id="KN823188">
    <property type="protein sequence ID" value="KIO20083.1"/>
    <property type="molecule type" value="Genomic_DNA"/>
</dbReference>
<evidence type="ECO:0000313" key="2">
    <source>
        <dbReference type="EMBL" id="KIO20083.1"/>
    </source>
</evidence>
<keyword evidence="3" id="KW-1185">Reference proteome</keyword>
<feature type="region of interest" description="Disordered" evidence="1">
    <location>
        <begin position="214"/>
        <end position="233"/>
    </location>
</feature>
<feature type="compositionally biased region" description="Basic and acidic residues" evidence="1">
    <location>
        <begin position="214"/>
        <end position="223"/>
    </location>
</feature>
<protein>
    <submittedName>
        <fullName evidence="2">Uncharacterized protein</fullName>
    </submittedName>
</protein>
<feature type="compositionally biased region" description="Polar residues" evidence="1">
    <location>
        <begin position="224"/>
        <end position="233"/>
    </location>
</feature>
<proteinExistence type="predicted"/>
<gene>
    <name evidence="2" type="ORF">M407DRAFT_30240</name>
</gene>
<sequence length="233" mass="25492">MKLSGLWTRKSSPKESEPEPSPPSTASAPRWARLRSKLSNRRDDKTKDPTAPLDRSAATKKSTGERKRHLVSPKISLRPSVHPPRQRTPCSPSQDNVAVPTRTESSSSSRSTPHDSPPSQLLSECDNTSFAALKADTLGAICSAECHVPPVYIEANTGEVINAVVSESQHFPSIPSSDPVSFIDRSKKIPKRDLGFAGNPESFEALFQHQSDEKLVEPADPHLRSSSTTFQLY</sequence>